<organism evidence="1 2">
    <name type="scientific">Photobacterium kishitanii</name>
    <dbReference type="NCBI Taxonomy" id="318456"/>
    <lineage>
        <taxon>Bacteria</taxon>
        <taxon>Pseudomonadati</taxon>
        <taxon>Pseudomonadota</taxon>
        <taxon>Gammaproteobacteria</taxon>
        <taxon>Vibrionales</taxon>
        <taxon>Vibrionaceae</taxon>
        <taxon>Photobacterium</taxon>
    </lineage>
</organism>
<dbReference type="AlphaFoldDB" id="A0A2T3KG24"/>
<gene>
    <name evidence="1" type="ORF">C9J27_15400</name>
</gene>
<dbReference type="PANTHER" id="PTHR38471">
    <property type="entry name" value="FOUR HELIX BUNDLE PROTEIN"/>
    <property type="match status" value="1"/>
</dbReference>
<dbReference type="InterPro" id="IPR036583">
    <property type="entry name" value="23S_rRNA_IVS_sf"/>
</dbReference>
<protein>
    <submittedName>
        <fullName evidence="1">Diversity-generating retroelement protein bAvd family protein</fullName>
    </submittedName>
</protein>
<dbReference type="InterPro" id="IPR012657">
    <property type="entry name" value="23S_rRNA-intervening_sequence"/>
</dbReference>
<dbReference type="Proteomes" id="UP000241426">
    <property type="component" value="Unassembled WGS sequence"/>
</dbReference>
<reference evidence="1 2" key="1">
    <citation type="submission" date="2018-01" db="EMBL/GenBank/DDBJ databases">
        <title>Whole genome sequencing of Histamine producing bacteria.</title>
        <authorList>
            <person name="Butler K."/>
        </authorList>
    </citation>
    <scope>NUCLEOTIDE SEQUENCE [LARGE SCALE GENOMIC DNA]</scope>
    <source>
        <strain evidence="1 2">FS-7.2</strain>
    </source>
</reference>
<dbReference type="Gene3D" id="1.20.1440.60">
    <property type="entry name" value="23S rRNA-intervening sequence"/>
    <property type="match status" value="1"/>
</dbReference>
<evidence type="ECO:0000313" key="2">
    <source>
        <dbReference type="Proteomes" id="UP000241426"/>
    </source>
</evidence>
<dbReference type="NCBIfam" id="TIGR02436">
    <property type="entry name" value="four helix bundle protein"/>
    <property type="match status" value="1"/>
</dbReference>
<sequence length="116" mass="13166">MQYMKLIVWQRSYQAALKSCTLIKSCNNYALKDQISRSAISIPSNIAEGAERKTAKDNVKFSYIAKGSCGELLTQIMLARDLNYIEEKSANLLITELYNISKMIGGFIRYRSQQIS</sequence>
<dbReference type="Pfam" id="PF05635">
    <property type="entry name" value="23S_rRNA_IVP"/>
    <property type="match status" value="1"/>
</dbReference>
<dbReference type="CDD" id="cd16377">
    <property type="entry name" value="23S_rRNA_IVP_like"/>
    <property type="match status" value="1"/>
</dbReference>
<dbReference type="NCBIfam" id="NF008912">
    <property type="entry name" value="PRK12275.1-6"/>
    <property type="match status" value="1"/>
</dbReference>
<dbReference type="PANTHER" id="PTHR38471:SF2">
    <property type="entry name" value="FOUR HELIX BUNDLE PROTEIN"/>
    <property type="match status" value="1"/>
</dbReference>
<dbReference type="RefSeq" id="WP_107289805.1">
    <property type="nucleotide sequence ID" value="NZ_PYNF01000013.1"/>
</dbReference>
<dbReference type="SUPFAM" id="SSF158446">
    <property type="entry name" value="IVS-encoded protein-like"/>
    <property type="match status" value="1"/>
</dbReference>
<name>A0A2T3KG24_9GAMM</name>
<accession>A0A2T3KG24</accession>
<comment type="caution">
    <text evidence="1">The sequence shown here is derived from an EMBL/GenBank/DDBJ whole genome shotgun (WGS) entry which is preliminary data.</text>
</comment>
<dbReference type="EMBL" id="PYNF01000013">
    <property type="protein sequence ID" value="PSU97733.1"/>
    <property type="molecule type" value="Genomic_DNA"/>
</dbReference>
<evidence type="ECO:0000313" key="1">
    <source>
        <dbReference type="EMBL" id="PSU97733.1"/>
    </source>
</evidence>
<proteinExistence type="predicted"/>